<dbReference type="InterPro" id="IPR041370">
    <property type="entry name" value="Mlase_EEF1AKMT1/ZCCHC4"/>
</dbReference>
<dbReference type="Pfam" id="PF10237">
    <property type="entry name" value="N6-adenineMlase"/>
    <property type="match status" value="1"/>
</dbReference>
<comment type="caution">
    <text evidence="7">The sequence shown here is derived from an EMBL/GenBank/DDBJ whole genome shotgun (WGS) entry which is preliminary data.</text>
</comment>
<reference evidence="7 8" key="1">
    <citation type="journal article" date="2012" name="Eukaryot. Cell">
        <title>Genome sequence of the Trichosporon asahii environmental strain CBS 8904.</title>
        <authorList>
            <person name="Yang R.Y."/>
            <person name="Li H.T."/>
            <person name="Zhu H."/>
            <person name="Zhou G.P."/>
            <person name="Wang M."/>
            <person name="Wang L."/>
        </authorList>
    </citation>
    <scope>NUCLEOTIDE SEQUENCE [LARGE SCALE GENOMIC DNA]</scope>
    <source>
        <strain evidence="7 8">CBS 8904</strain>
    </source>
</reference>
<feature type="region of interest" description="Disordered" evidence="6">
    <location>
        <begin position="241"/>
        <end position="266"/>
    </location>
</feature>
<dbReference type="OMA" id="CTFITAR"/>
<dbReference type="InParanoid" id="K1W2F3"/>
<keyword evidence="5" id="KW-0175">Coiled coil</keyword>
<dbReference type="HOGENOM" id="CLU_1046572_0_0_1"/>
<dbReference type="eggNOG" id="KOG3350">
    <property type="taxonomic scope" value="Eukaryota"/>
</dbReference>
<dbReference type="EMBL" id="AMBO01000268">
    <property type="protein sequence ID" value="EKD03093.1"/>
    <property type="molecule type" value="Genomic_DNA"/>
</dbReference>
<gene>
    <name evidence="7" type="ORF">A1Q2_02542</name>
</gene>
<evidence type="ECO:0000313" key="7">
    <source>
        <dbReference type="EMBL" id="EKD03093.1"/>
    </source>
</evidence>
<keyword evidence="3" id="KW-0489">Methyltransferase</keyword>
<dbReference type="PANTHER" id="PTHR13200:SF0">
    <property type="entry name" value="EEF1A LYSINE METHYLTRANSFERASE 1"/>
    <property type="match status" value="1"/>
</dbReference>
<evidence type="ECO:0000256" key="3">
    <source>
        <dbReference type="ARBA" id="ARBA00022603"/>
    </source>
</evidence>
<dbReference type="InterPro" id="IPR019369">
    <property type="entry name" value="Efm5/EEF1AKMT1"/>
</dbReference>
<organism evidence="7 8">
    <name type="scientific">Trichosporon asahii var. asahii (strain CBS 8904)</name>
    <name type="common">Yeast</name>
    <dbReference type="NCBI Taxonomy" id="1220162"/>
    <lineage>
        <taxon>Eukaryota</taxon>
        <taxon>Fungi</taxon>
        <taxon>Dikarya</taxon>
        <taxon>Basidiomycota</taxon>
        <taxon>Agaricomycotina</taxon>
        <taxon>Tremellomycetes</taxon>
        <taxon>Trichosporonales</taxon>
        <taxon>Trichosporonaceae</taxon>
        <taxon>Trichosporon</taxon>
    </lineage>
</organism>
<evidence type="ECO:0000256" key="6">
    <source>
        <dbReference type="SAM" id="MobiDB-lite"/>
    </source>
</evidence>
<evidence type="ECO:0000256" key="2">
    <source>
        <dbReference type="ARBA" id="ARBA00022490"/>
    </source>
</evidence>
<evidence type="ECO:0000256" key="1">
    <source>
        <dbReference type="ARBA" id="ARBA00004496"/>
    </source>
</evidence>
<dbReference type="Proteomes" id="UP000006757">
    <property type="component" value="Unassembled WGS sequence"/>
</dbReference>
<comment type="subcellular location">
    <subcellularLocation>
        <location evidence="1">Cytoplasm</location>
    </subcellularLocation>
</comment>
<dbReference type="AlphaFoldDB" id="K1W2F3"/>
<dbReference type="GO" id="GO:0016279">
    <property type="term" value="F:protein-lysine N-methyltransferase activity"/>
    <property type="evidence" value="ECO:0007669"/>
    <property type="project" value="InterPro"/>
</dbReference>
<dbReference type="OrthoDB" id="206354at2759"/>
<keyword evidence="2" id="KW-0963">Cytoplasm</keyword>
<evidence type="ECO:0000313" key="8">
    <source>
        <dbReference type="Proteomes" id="UP000006757"/>
    </source>
</evidence>
<feature type="region of interest" description="Disordered" evidence="6">
    <location>
        <begin position="1"/>
        <end position="22"/>
    </location>
</feature>
<proteinExistence type="predicted"/>
<protein>
    <submittedName>
        <fullName evidence="7">Uncharacterized protein</fullName>
    </submittedName>
</protein>
<dbReference type="PANTHER" id="PTHR13200">
    <property type="entry name" value="EEF1A LYSINE METHYLTRANSFERASE 1"/>
    <property type="match status" value="1"/>
</dbReference>
<feature type="compositionally biased region" description="Acidic residues" evidence="6">
    <location>
        <begin position="241"/>
        <end position="251"/>
    </location>
</feature>
<dbReference type="GO" id="GO:0005737">
    <property type="term" value="C:cytoplasm"/>
    <property type="evidence" value="ECO:0007669"/>
    <property type="project" value="UniProtKB-SubCell"/>
</dbReference>
<dbReference type="STRING" id="1220162.K1W2F3"/>
<keyword evidence="8" id="KW-1185">Reference proteome</keyword>
<evidence type="ECO:0000256" key="5">
    <source>
        <dbReference type="SAM" id="Coils"/>
    </source>
</evidence>
<feature type="coiled-coil region" evidence="5">
    <location>
        <begin position="45"/>
        <end position="75"/>
    </location>
</feature>
<dbReference type="GO" id="GO:0032259">
    <property type="term" value="P:methylation"/>
    <property type="evidence" value="ECO:0007669"/>
    <property type="project" value="UniProtKB-KW"/>
</dbReference>
<name>K1W2F3_TRIAC</name>
<keyword evidence="4" id="KW-0808">Transferase</keyword>
<accession>K1W2F3</accession>
<sequence>MLATAIPSSAVRPPASTQLGTSPEISLGADALNAVAQYMAESQVLEEMAAAYLAADELAREAREEEAQQKEKTDSALSMQVFPEQWGMSQFWNDAATARTLAEECVRQAKGGTIQKMGVPNRLLLLEYDSRFAVFSEFRTYDYARPHNVGSMSRAQIKEVKAAVVLLDPPYINSDCFSKTATTARALSTPDTRIIACTGWKIRDTVQDVLGAHMVRFRPGHSCGLATTFRAYVNYEGEGLYEADPDPENGDNDGTAFAGAGGVEAA</sequence>
<evidence type="ECO:0000256" key="4">
    <source>
        <dbReference type="ARBA" id="ARBA00022679"/>
    </source>
</evidence>